<gene>
    <name evidence="2" type="ORF">CDEST_03149</name>
</gene>
<feature type="region of interest" description="Disordered" evidence="1">
    <location>
        <begin position="55"/>
        <end position="77"/>
    </location>
</feature>
<sequence>MILSTRLPGSILDKKGQPSEKTAVFAVALNRLRRQAQHGLDQNDDKRPHVDVFVSGTRAQTSVSGGPIRPKIRDHKT</sequence>
<dbReference type="AlphaFoldDB" id="A0AAX4I562"/>
<dbReference type="Proteomes" id="UP001322277">
    <property type="component" value="Chromosome 2"/>
</dbReference>
<dbReference type="KEGG" id="cdet:87939652"/>
<accession>A0AAX4I562</accession>
<name>A0AAX4I562_9PEZI</name>
<evidence type="ECO:0000256" key="1">
    <source>
        <dbReference type="SAM" id="MobiDB-lite"/>
    </source>
</evidence>
<evidence type="ECO:0000313" key="2">
    <source>
        <dbReference type="EMBL" id="WQF78135.1"/>
    </source>
</evidence>
<dbReference type="EMBL" id="CP137306">
    <property type="protein sequence ID" value="WQF78135.1"/>
    <property type="molecule type" value="Genomic_DNA"/>
</dbReference>
<protein>
    <submittedName>
        <fullName evidence="2">Uncharacterized protein</fullName>
    </submittedName>
</protein>
<evidence type="ECO:0000313" key="3">
    <source>
        <dbReference type="Proteomes" id="UP001322277"/>
    </source>
</evidence>
<organism evidence="2 3">
    <name type="scientific">Colletotrichum destructivum</name>
    <dbReference type="NCBI Taxonomy" id="34406"/>
    <lineage>
        <taxon>Eukaryota</taxon>
        <taxon>Fungi</taxon>
        <taxon>Dikarya</taxon>
        <taxon>Ascomycota</taxon>
        <taxon>Pezizomycotina</taxon>
        <taxon>Sordariomycetes</taxon>
        <taxon>Hypocreomycetidae</taxon>
        <taxon>Glomerellales</taxon>
        <taxon>Glomerellaceae</taxon>
        <taxon>Colletotrichum</taxon>
        <taxon>Colletotrichum destructivum species complex</taxon>
    </lineage>
</organism>
<dbReference type="GeneID" id="87939652"/>
<dbReference type="RefSeq" id="XP_062775359.1">
    <property type="nucleotide sequence ID" value="XM_062919308.1"/>
</dbReference>
<proteinExistence type="predicted"/>
<reference evidence="3" key="1">
    <citation type="journal article" date="2023" name="bioRxiv">
        <title>Complete genome of the Medicago anthracnose fungus, Colletotrichum destructivum, reveals a mini-chromosome-like region within a core chromosome.</title>
        <authorList>
            <person name="Lapalu N."/>
            <person name="Simon A."/>
            <person name="Lu A."/>
            <person name="Plaumann P.-L."/>
            <person name="Amselem J."/>
            <person name="Pigne S."/>
            <person name="Auger A."/>
            <person name="Koch C."/>
            <person name="Dallery J.-F."/>
            <person name="O'Connell R.J."/>
        </authorList>
    </citation>
    <scope>NUCLEOTIDE SEQUENCE [LARGE SCALE GENOMIC DNA]</scope>
    <source>
        <strain evidence="3">CBS 520.97</strain>
    </source>
</reference>
<keyword evidence="3" id="KW-1185">Reference proteome</keyword>